<name>A0A067R5F2_ZOONE</name>
<feature type="region of interest" description="Disordered" evidence="1">
    <location>
        <begin position="154"/>
        <end position="177"/>
    </location>
</feature>
<dbReference type="Proteomes" id="UP000027135">
    <property type="component" value="Unassembled WGS sequence"/>
</dbReference>
<evidence type="ECO:0000313" key="3">
    <source>
        <dbReference type="Proteomes" id="UP000027135"/>
    </source>
</evidence>
<dbReference type="SUPFAM" id="SSF81995">
    <property type="entry name" value="beta-sandwich domain of Sec23/24"/>
    <property type="match status" value="1"/>
</dbReference>
<dbReference type="STRING" id="136037.A0A067R5F2"/>
<evidence type="ECO:0000256" key="1">
    <source>
        <dbReference type="SAM" id="MobiDB-lite"/>
    </source>
</evidence>
<evidence type="ECO:0000313" key="2">
    <source>
        <dbReference type="EMBL" id="KDR13332.1"/>
    </source>
</evidence>
<reference evidence="2 3" key="1">
    <citation type="journal article" date="2014" name="Nat. Commun.">
        <title>Molecular traces of alternative social organization in a termite genome.</title>
        <authorList>
            <person name="Terrapon N."/>
            <person name="Li C."/>
            <person name="Robertson H.M."/>
            <person name="Ji L."/>
            <person name="Meng X."/>
            <person name="Booth W."/>
            <person name="Chen Z."/>
            <person name="Childers C.P."/>
            <person name="Glastad K.M."/>
            <person name="Gokhale K."/>
            <person name="Gowin J."/>
            <person name="Gronenberg W."/>
            <person name="Hermansen R.A."/>
            <person name="Hu H."/>
            <person name="Hunt B.G."/>
            <person name="Huylmans A.K."/>
            <person name="Khalil S.M."/>
            <person name="Mitchell R.D."/>
            <person name="Munoz-Torres M.C."/>
            <person name="Mustard J.A."/>
            <person name="Pan H."/>
            <person name="Reese J.T."/>
            <person name="Scharf M.E."/>
            <person name="Sun F."/>
            <person name="Vogel H."/>
            <person name="Xiao J."/>
            <person name="Yang W."/>
            <person name="Yang Z."/>
            <person name="Yang Z."/>
            <person name="Zhou J."/>
            <person name="Zhu J."/>
            <person name="Brent C.S."/>
            <person name="Elsik C.G."/>
            <person name="Goodisman M.A."/>
            <person name="Liberles D.A."/>
            <person name="Roe R.M."/>
            <person name="Vargo E.L."/>
            <person name="Vilcinskas A."/>
            <person name="Wang J."/>
            <person name="Bornberg-Bauer E."/>
            <person name="Korb J."/>
            <person name="Zhang G."/>
            <person name="Liebig J."/>
        </authorList>
    </citation>
    <scope>NUCLEOTIDE SEQUENCE [LARGE SCALE GENOMIC DNA]</scope>
    <source>
        <tissue evidence="2">Whole organism</tissue>
    </source>
</reference>
<dbReference type="Gene3D" id="2.60.40.1670">
    <property type="entry name" value="beta-sandwich domain of Sec23/24"/>
    <property type="match status" value="1"/>
</dbReference>
<dbReference type="eggNOG" id="KOG1986">
    <property type="taxonomic scope" value="Eukaryota"/>
</dbReference>
<organism evidence="2 3">
    <name type="scientific">Zootermopsis nevadensis</name>
    <name type="common">Dampwood termite</name>
    <dbReference type="NCBI Taxonomy" id="136037"/>
    <lineage>
        <taxon>Eukaryota</taxon>
        <taxon>Metazoa</taxon>
        <taxon>Ecdysozoa</taxon>
        <taxon>Arthropoda</taxon>
        <taxon>Hexapoda</taxon>
        <taxon>Insecta</taxon>
        <taxon>Pterygota</taxon>
        <taxon>Neoptera</taxon>
        <taxon>Polyneoptera</taxon>
        <taxon>Dictyoptera</taxon>
        <taxon>Blattodea</taxon>
        <taxon>Blattoidea</taxon>
        <taxon>Termitoidae</taxon>
        <taxon>Termopsidae</taxon>
        <taxon>Zootermopsis</taxon>
    </lineage>
</organism>
<keyword evidence="3" id="KW-1185">Reference proteome</keyword>
<dbReference type="EMBL" id="KK852952">
    <property type="protein sequence ID" value="KDR13332.1"/>
    <property type="molecule type" value="Genomic_DNA"/>
</dbReference>
<accession>A0A067R5F2</accession>
<dbReference type="AlphaFoldDB" id="A0A067R5F2"/>
<gene>
    <name evidence="2" type="ORF">L798_12957</name>
</gene>
<dbReference type="InParanoid" id="A0A067R5F2"/>
<sequence>MSSACTTLGHFELEINLKYSYTITSTTEVTYITFLRMTTQLEKFIKQEEDRDGVRFTWNIWPSSRLETTHLVVPLGCLYLPLKERTGRGLPTGRSLVQGDLPNVYRSNQRKKLGPAVLRHLKNGHSVGLLGRGIGPSEGLYLYTGQHNTQKNADKHPWLVWDSNPRSQRPIGTRPTP</sequence>
<proteinExistence type="predicted"/>
<protein>
    <submittedName>
        <fullName evidence="2">Protein transport protein Sec23B</fullName>
    </submittedName>
</protein>